<dbReference type="OrthoDB" id="545730at2759"/>
<dbReference type="InterPro" id="IPR026619">
    <property type="entry name" value="CEP95"/>
</dbReference>
<feature type="compositionally biased region" description="Basic and acidic residues" evidence="2">
    <location>
        <begin position="205"/>
        <end position="215"/>
    </location>
</feature>
<feature type="compositionally biased region" description="Basic and acidic residues" evidence="2">
    <location>
        <begin position="254"/>
        <end position="276"/>
    </location>
</feature>
<dbReference type="GO" id="GO:0000922">
    <property type="term" value="C:spindle pole"/>
    <property type="evidence" value="ECO:0007669"/>
    <property type="project" value="InterPro"/>
</dbReference>
<accession>A0A7M6DMI3</accession>
<feature type="compositionally biased region" description="Basic and acidic residues" evidence="2">
    <location>
        <begin position="332"/>
        <end position="347"/>
    </location>
</feature>
<feature type="compositionally biased region" description="Basic and acidic residues" evidence="2">
    <location>
        <begin position="591"/>
        <end position="609"/>
    </location>
</feature>
<dbReference type="GeneID" id="136820300"/>
<feature type="region of interest" description="Disordered" evidence="2">
    <location>
        <begin position="426"/>
        <end position="469"/>
    </location>
</feature>
<feature type="compositionally biased region" description="Low complexity" evidence="2">
    <location>
        <begin position="298"/>
        <end position="331"/>
    </location>
</feature>
<dbReference type="Pfam" id="PF19016">
    <property type="entry name" value="DUF5745"/>
    <property type="match status" value="1"/>
</dbReference>
<dbReference type="Proteomes" id="UP000594262">
    <property type="component" value="Unplaced"/>
</dbReference>
<evidence type="ECO:0000313" key="5">
    <source>
        <dbReference type="Proteomes" id="UP000594262"/>
    </source>
</evidence>
<proteinExistence type="predicted"/>
<keyword evidence="5" id="KW-1185">Reference proteome</keyword>
<feature type="compositionally biased region" description="Basic residues" evidence="2">
    <location>
        <begin position="457"/>
        <end position="466"/>
    </location>
</feature>
<evidence type="ECO:0000259" key="3">
    <source>
        <dbReference type="Pfam" id="PF19016"/>
    </source>
</evidence>
<keyword evidence="1" id="KW-0175">Coiled coil</keyword>
<feature type="coiled-coil region" evidence="1">
    <location>
        <begin position="811"/>
        <end position="838"/>
    </location>
</feature>
<dbReference type="PANTHER" id="PTHR22545:SF0">
    <property type="entry name" value="CENTROSOMAL PROTEIN OF 95 KDA"/>
    <property type="match status" value="1"/>
</dbReference>
<feature type="region of interest" description="Disordered" evidence="2">
    <location>
        <begin position="591"/>
        <end position="619"/>
    </location>
</feature>
<feature type="compositionally biased region" description="Basic residues" evidence="2">
    <location>
        <begin position="285"/>
        <end position="297"/>
    </location>
</feature>
<feature type="region of interest" description="Disordered" evidence="2">
    <location>
        <begin position="251"/>
        <end position="359"/>
    </location>
</feature>
<evidence type="ECO:0000313" key="4">
    <source>
        <dbReference type="EnsemblMetazoa" id="CLYHEMP016294.1"/>
    </source>
</evidence>
<reference evidence="4" key="1">
    <citation type="submission" date="2021-01" db="UniProtKB">
        <authorList>
            <consortium name="EnsemblMetazoa"/>
        </authorList>
    </citation>
    <scope>IDENTIFICATION</scope>
</reference>
<dbReference type="InterPro" id="IPR044039">
    <property type="entry name" value="DUF5745"/>
</dbReference>
<organism evidence="4 5">
    <name type="scientific">Clytia hemisphaerica</name>
    <dbReference type="NCBI Taxonomy" id="252671"/>
    <lineage>
        <taxon>Eukaryota</taxon>
        <taxon>Metazoa</taxon>
        <taxon>Cnidaria</taxon>
        <taxon>Hydrozoa</taxon>
        <taxon>Hydroidolina</taxon>
        <taxon>Leptothecata</taxon>
        <taxon>Obeliida</taxon>
        <taxon>Clytiidae</taxon>
        <taxon>Clytia</taxon>
    </lineage>
</organism>
<dbReference type="AlphaFoldDB" id="A0A7M6DMI3"/>
<feature type="region of interest" description="Disordered" evidence="2">
    <location>
        <begin position="636"/>
        <end position="662"/>
    </location>
</feature>
<evidence type="ECO:0000256" key="2">
    <source>
        <dbReference type="SAM" id="MobiDB-lite"/>
    </source>
</evidence>
<dbReference type="EnsemblMetazoa" id="CLYHEMT016294.1">
    <property type="protein sequence ID" value="CLYHEMP016294.1"/>
    <property type="gene ID" value="CLYHEMG016294"/>
</dbReference>
<feature type="coiled-coil region" evidence="1">
    <location>
        <begin position="548"/>
        <end position="584"/>
    </location>
</feature>
<feature type="region of interest" description="Disordered" evidence="2">
    <location>
        <begin position="205"/>
        <end position="234"/>
    </location>
</feature>
<dbReference type="RefSeq" id="XP_066932595.1">
    <property type="nucleotide sequence ID" value="XM_067076494.1"/>
</dbReference>
<name>A0A7M6DMI3_9CNID</name>
<feature type="domain" description="DUF5745" evidence="3">
    <location>
        <begin position="47"/>
        <end position="106"/>
    </location>
</feature>
<dbReference type="PANTHER" id="PTHR22545">
    <property type="entry name" value="CENTROSOMAL PROTEIN OF 95 KDA"/>
    <property type="match status" value="1"/>
</dbReference>
<sequence>MNANEMIFHLAEKLCKHLGYKRRIKELGDCDHEFFVQMYEHMLSEKLPGLISNANEMEEQIHNVQVVIDQLATEILETDLSHIEAQSIVQRNPIHIQHLLEIFDGLLELVLEETDDEQQCSLNQDLDDSNVIADDHEVLSDVFQEEFGGATSSKYIADQGVAEKPLSPDKRAFVTEKYVHRNGKMFLMDSTREGNSTNELIHEAELIEKRRREGRSNTTTTNDEKAGNDSEVNNWSDILVQTNSAVDSFADAQEIGKRPRRQLDVEKKQHEEESKENQGGGSVIQHKHTHHHYHHKFNSNSSSTADVSSATSKSPSSTSSSNDSTKSSNKINTEDKNYNKTLHDDKGQPTTSSSSSSFKFDYEKKNKKVGRDTNYVDSWVQTDVGADTTLPSHKEFLKSLHDSSMTDSTLTRSRQLSELNSRLQNLRQELRPSRSTNETMTQTTPSHAYGDKENGKSRKTKDHHTKVSFASDVYSRRPLIPSCSSDTEIDYSSPMRVKITKRKTRPTTTNTSKKDNQFERLARHCFSSTKPVSKSQAIPKKKDVHWLHSDQRLRELQLENECNRLNEERQLKNLRQDYSQQRNLLVQRKATVEKEKQSNLSKKRYETRSKSKKGLQRKMTPDKDYALRLANIYKTNNHNVPSRGRSEITKKCRKRSASSSPVGRRRLKSRLVLYEDEILPVMQEEFPFLQLSPHTAKLMWQKQMRQVNTLCKSARLNRPSKAQQQIEDAQKKQEMLARIIQKEISHNQRMKDYKDQKFQEGLVKKKLAERRQRSACARKYYNEYAVRNKSRMLNKKSKEEKIFKQLFEDGLEIQRERLRELKKYAHEQREKNDTKQRNEIESMENYYRGQFSLLADTIAQEKSEIQIRQKAQNQLLHKMRNDMRKKMEGDIQTIQEQLINEQDTLSFRQIDADNMRKEFKLATYKSTRF</sequence>
<feature type="compositionally biased region" description="Polar residues" evidence="2">
    <location>
        <begin position="426"/>
        <end position="446"/>
    </location>
</feature>
<dbReference type="GO" id="GO:0005813">
    <property type="term" value="C:centrosome"/>
    <property type="evidence" value="ECO:0007669"/>
    <property type="project" value="InterPro"/>
</dbReference>
<protein>
    <recommendedName>
        <fullName evidence="3">DUF5745 domain-containing protein</fullName>
    </recommendedName>
</protein>
<evidence type="ECO:0000256" key="1">
    <source>
        <dbReference type="SAM" id="Coils"/>
    </source>
</evidence>